<dbReference type="Pfam" id="PF20097">
    <property type="entry name" value="DUF6487"/>
    <property type="match status" value="1"/>
</dbReference>
<dbReference type="InterPro" id="IPR045504">
    <property type="entry name" value="DUF6487"/>
</dbReference>
<dbReference type="Proteomes" id="UP000184241">
    <property type="component" value="Unassembled WGS sequence"/>
</dbReference>
<feature type="domain" description="DUF6487" evidence="1">
    <location>
        <begin position="4"/>
        <end position="74"/>
    </location>
</feature>
<evidence type="ECO:0000313" key="3">
    <source>
        <dbReference type="Proteomes" id="UP000184241"/>
    </source>
</evidence>
<accession>A0A1M5W3X1</accession>
<name>A0A1M5W3X1_9CLOT</name>
<dbReference type="EMBL" id="FQXU01000004">
    <property type="protein sequence ID" value="SHH82148.1"/>
    <property type="molecule type" value="Genomic_DNA"/>
</dbReference>
<reference evidence="2 3" key="1">
    <citation type="submission" date="2016-11" db="EMBL/GenBank/DDBJ databases">
        <authorList>
            <person name="Jaros S."/>
            <person name="Januszkiewicz K."/>
            <person name="Wedrychowicz H."/>
        </authorList>
    </citation>
    <scope>NUCLEOTIDE SEQUENCE [LARGE SCALE GENOMIC DNA]</scope>
    <source>
        <strain evidence="2 3">DSM 6191</strain>
    </source>
</reference>
<dbReference type="AlphaFoldDB" id="A0A1M5W3X1"/>
<dbReference type="RefSeq" id="WP_073017172.1">
    <property type="nucleotide sequence ID" value="NZ_FQXU01000004.1"/>
</dbReference>
<protein>
    <recommendedName>
        <fullName evidence="1">DUF6487 domain-containing protein</fullName>
    </recommendedName>
</protein>
<evidence type="ECO:0000259" key="1">
    <source>
        <dbReference type="Pfam" id="PF20097"/>
    </source>
</evidence>
<gene>
    <name evidence="2" type="ORF">SAMN02745941_00915</name>
</gene>
<evidence type="ECO:0000313" key="2">
    <source>
        <dbReference type="EMBL" id="SHH82148.1"/>
    </source>
</evidence>
<organism evidence="2 3">
    <name type="scientific">Clostridium intestinale DSM 6191</name>
    <dbReference type="NCBI Taxonomy" id="1121320"/>
    <lineage>
        <taxon>Bacteria</taxon>
        <taxon>Bacillati</taxon>
        <taxon>Bacillota</taxon>
        <taxon>Clostridia</taxon>
        <taxon>Eubacteriales</taxon>
        <taxon>Clostridiaceae</taxon>
        <taxon>Clostridium</taxon>
    </lineage>
</organism>
<sequence>MVQCPYCKRDMKKGFVEGDGRNDLIWVEESEKRNFLDNMLGKKCVMLAKREIWVRSSVDAYYCEDCKKVIIDVPDNEEE</sequence>
<proteinExistence type="predicted"/>